<evidence type="ECO:0000256" key="1">
    <source>
        <dbReference type="ARBA" id="ARBA00004141"/>
    </source>
</evidence>
<feature type="transmembrane region" description="Helical" evidence="9">
    <location>
        <begin position="174"/>
        <end position="196"/>
    </location>
</feature>
<evidence type="ECO:0000256" key="4">
    <source>
        <dbReference type="ARBA" id="ARBA00022746"/>
    </source>
</evidence>
<dbReference type="AlphaFoldDB" id="A0A1Y1S275"/>
<keyword evidence="4" id="KW-0125">Carotenoid biosynthesis</keyword>
<evidence type="ECO:0000259" key="10">
    <source>
        <dbReference type="Pfam" id="PF18916"/>
    </source>
</evidence>
<dbReference type="GO" id="GO:0016872">
    <property type="term" value="F:intramolecular lyase activity"/>
    <property type="evidence" value="ECO:0007669"/>
    <property type="project" value="InterPro"/>
</dbReference>
<sequence length="271" mass="30154">MPPLPQICSGPEEEPVNLYLLINLLVVLFPLLHSFDRRVVFYRQWAAAFKAILPVAAVFIAQDIYATAAGHWSFSPRYAGTLKILGLPPGEWLFFLSVPFASIFVYACVRGYQREKTLPVPRGSALVLAGIALIGAGLFHGRGYTFWVMLLTSLAFLVLRLLQPRLLRSLNFWTAIVISYLAFALVNGVLTAVPVVSYGPEANWGLRIGSIPLEDFFYSFALLSLNFSLFRLFLDGNQGPSPQDGSYTGPEGQGSTDRPLAPYRFMERKDR</sequence>
<evidence type="ECO:0000256" key="8">
    <source>
        <dbReference type="SAM" id="MobiDB-lite"/>
    </source>
</evidence>
<dbReference type="GO" id="GO:0016020">
    <property type="term" value="C:membrane"/>
    <property type="evidence" value="ECO:0007669"/>
    <property type="project" value="UniProtKB-SubCell"/>
</dbReference>
<keyword evidence="5 9" id="KW-1133">Transmembrane helix</keyword>
<dbReference type="STRING" id="1963862.B4O97_02250"/>
<organism evidence="11 12">
    <name type="scientific">Marispirochaeta aestuarii</name>
    <dbReference type="NCBI Taxonomy" id="1963862"/>
    <lineage>
        <taxon>Bacteria</taxon>
        <taxon>Pseudomonadati</taxon>
        <taxon>Spirochaetota</taxon>
        <taxon>Spirochaetia</taxon>
        <taxon>Spirochaetales</taxon>
        <taxon>Spirochaetaceae</taxon>
        <taxon>Marispirochaeta</taxon>
    </lineage>
</organism>
<feature type="region of interest" description="Disordered" evidence="8">
    <location>
        <begin position="241"/>
        <end position="271"/>
    </location>
</feature>
<evidence type="ECO:0000256" key="7">
    <source>
        <dbReference type="ARBA" id="ARBA00023235"/>
    </source>
</evidence>
<comment type="pathway">
    <text evidence="2">Carotenoid biosynthesis.</text>
</comment>
<dbReference type="Pfam" id="PF18916">
    <property type="entry name" value="Lycopene_cyc"/>
    <property type="match status" value="2"/>
</dbReference>
<evidence type="ECO:0000256" key="3">
    <source>
        <dbReference type="ARBA" id="ARBA00022692"/>
    </source>
</evidence>
<feature type="transmembrane region" description="Helical" evidence="9">
    <location>
        <begin position="121"/>
        <end position="138"/>
    </location>
</feature>
<dbReference type="EMBL" id="MWQY01000002">
    <property type="protein sequence ID" value="ORC37843.1"/>
    <property type="molecule type" value="Genomic_DNA"/>
</dbReference>
<evidence type="ECO:0000256" key="6">
    <source>
        <dbReference type="ARBA" id="ARBA00023136"/>
    </source>
</evidence>
<proteinExistence type="predicted"/>
<gene>
    <name evidence="11" type="ORF">B4O97_02250</name>
</gene>
<feature type="transmembrane region" description="Helical" evidence="9">
    <location>
        <begin position="47"/>
        <end position="72"/>
    </location>
</feature>
<feature type="transmembrane region" description="Helical" evidence="9">
    <location>
        <begin position="216"/>
        <end position="234"/>
    </location>
</feature>
<feature type="domain" description="Lycopene cyclase" evidence="10">
    <location>
        <begin position="18"/>
        <end position="108"/>
    </location>
</feature>
<name>A0A1Y1S275_9SPIO</name>
<dbReference type="Proteomes" id="UP000192343">
    <property type="component" value="Unassembled WGS sequence"/>
</dbReference>
<keyword evidence="3 9" id="KW-0812">Transmembrane</keyword>
<accession>A0A1Y1S275</accession>
<comment type="caution">
    <text evidence="11">The sequence shown here is derived from an EMBL/GenBank/DDBJ whole genome shotgun (WGS) entry which is preliminary data.</text>
</comment>
<evidence type="ECO:0000256" key="2">
    <source>
        <dbReference type="ARBA" id="ARBA00004829"/>
    </source>
</evidence>
<dbReference type="GO" id="GO:0016117">
    <property type="term" value="P:carotenoid biosynthetic process"/>
    <property type="evidence" value="ECO:0007669"/>
    <property type="project" value="UniProtKB-KW"/>
</dbReference>
<dbReference type="GO" id="GO:0045436">
    <property type="term" value="F:lycopene beta cyclase activity"/>
    <property type="evidence" value="ECO:0007669"/>
    <property type="project" value="UniProtKB-ARBA"/>
</dbReference>
<evidence type="ECO:0000313" key="11">
    <source>
        <dbReference type="EMBL" id="ORC37843.1"/>
    </source>
</evidence>
<feature type="transmembrane region" description="Helical" evidence="9">
    <location>
        <begin position="144"/>
        <end position="162"/>
    </location>
</feature>
<keyword evidence="12" id="KW-1185">Reference proteome</keyword>
<evidence type="ECO:0000256" key="5">
    <source>
        <dbReference type="ARBA" id="ARBA00022989"/>
    </source>
</evidence>
<dbReference type="NCBIfam" id="TIGR03462">
    <property type="entry name" value="CarR_dom_SF"/>
    <property type="match status" value="2"/>
</dbReference>
<feature type="transmembrane region" description="Helical" evidence="9">
    <location>
        <begin position="92"/>
        <end position="109"/>
    </location>
</feature>
<keyword evidence="6 9" id="KW-0472">Membrane</keyword>
<comment type="subcellular location">
    <subcellularLocation>
        <location evidence="1">Membrane</location>
        <topology evidence="1">Multi-pass membrane protein</topology>
    </subcellularLocation>
</comment>
<feature type="domain" description="Lycopene cyclase" evidence="10">
    <location>
        <begin position="144"/>
        <end position="233"/>
    </location>
</feature>
<evidence type="ECO:0000256" key="9">
    <source>
        <dbReference type="SAM" id="Phobius"/>
    </source>
</evidence>
<dbReference type="InterPro" id="IPR017825">
    <property type="entry name" value="Lycopene_cyclase_dom"/>
</dbReference>
<reference evidence="11 12" key="1">
    <citation type="submission" date="2017-03" db="EMBL/GenBank/DDBJ databases">
        <title>Draft Genome sequence of Marispirochaeta sp. strain JC444.</title>
        <authorList>
            <person name="Shivani Y."/>
            <person name="Subhash Y."/>
            <person name="Sasikala C."/>
            <person name="Ramana C."/>
        </authorList>
    </citation>
    <scope>NUCLEOTIDE SEQUENCE [LARGE SCALE GENOMIC DNA]</scope>
    <source>
        <strain evidence="11 12">JC444</strain>
    </source>
</reference>
<evidence type="ECO:0000313" key="12">
    <source>
        <dbReference type="Proteomes" id="UP000192343"/>
    </source>
</evidence>
<protein>
    <recommendedName>
        <fullName evidence="10">Lycopene cyclase domain-containing protein</fullName>
    </recommendedName>
</protein>
<keyword evidence="7" id="KW-0413">Isomerase</keyword>
<feature type="transmembrane region" description="Helical" evidence="9">
    <location>
        <begin position="16"/>
        <end position="35"/>
    </location>
</feature>